<dbReference type="NCBIfam" id="TIGR03953">
    <property type="entry name" value="rplD_bact"/>
    <property type="match status" value="1"/>
</dbReference>
<dbReference type="Gene3D" id="3.40.1370.10">
    <property type="match status" value="1"/>
</dbReference>
<comment type="function">
    <text evidence="5">Forms part of the polypeptide exit tunnel.</text>
</comment>
<name>A0A3A4R7X0_9BACT</name>
<reference evidence="7 8" key="1">
    <citation type="journal article" date="2017" name="ISME J.">
        <title>Energy and carbon metabolisms in a deep terrestrial subsurface fluid microbial community.</title>
        <authorList>
            <person name="Momper L."/>
            <person name="Jungbluth S.P."/>
            <person name="Lee M.D."/>
            <person name="Amend J.P."/>
        </authorList>
    </citation>
    <scope>NUCLEOTIDE SEQUENCE [LARGE SCALE GENOMIC DNA]</scope>
    <source>
        <strain evidence="7">SURF_26</strain>
    </source>
</reference>
<evidence type="ECO:0000256" key="2">
    <source>
        <dbReference type="ARBA" id="ARBA00022980"/>
    </source>
</evidence>
<evidence type="ECO:0000256" key="3">
    <source>
        <dbReference type="ARBA" id="ARBA00023274"/>
    </source>
</evidence>
<dbReference type="GO" id="GO:1990904">
    <property type="term" value="C:ribonucleoprotein complex"/>
    <property type="evidence" value="ECO:0007669"/>
    <property type="project" value="UniProtKB-KW"/>
</dbReference>
<evidence type="ECO:0000256" key="4">
    <source>
        <dbReference type="ARBA" id="ARBA00035244"/>
    </source>
</evidence>
<evidence type="ECO:0000256" key="6">
    <source>
        <dbReference type="SAM" id="MobiDB-lite"/>
    </source>
</evidence>
<comment type="similarity">
    <text evidence="1 5">Belongs to the universal ribosomal protein uL4 family.</text>
</comment>
<accession>A0A3A4R7X0</accession>
<evidence type="ECO:0000313" key="7">
    <source>
        <dbReference type="EMBL" id="RJP58378.1"/>
    </source>
</evidence>
<evidence type="ECO:0000256" key="1">
    <source>
        <dbReference type="ARBA" id="ARBA00010528"/>
    </source>
</evidence>
<dbReference type="PANTHER" id="PTHR10746:SF6">
    <property type="entry name" value="LARGE RIBOSOMAL SUBUNIT PROTEIN UL4M"/>
    <property type="match status" value="1"/>
</dbReference>
<proteinExistence type="inferred from homology"/>
<comment type="subunit">
    <text evidence="5">Part of the 50S ribosomal subunit.</text>
</comment>
<keyword evidence="5" id="KW-0699">rRNA-binding</keyword>
<dbReference type="Proteomes" id="UP000266426">
    <property type="component" value="Unassembled WGS sequence"/>
</dbReference>
<dbReference type="EMBL" id="QZJZ01000067">
    <property type="protein sequence ID" value="RJP58378.1"/>
    <property type="molecule type" value="Genomic_DNA"/>
</dbReference>
<dbReference type="InterPro" id="IPR002136">
    <property type="entry name" value="Ribosomal_uL4"/>
</dbReference>
<dbReference type="AlphaFoldDB" id="A0A3A4R7X0"/>
<dbReference type="HAMAP" id="MF_01328_B">
    <property type="entry name" value="Ribosomal_uL4_B"/>
    <property type="match status" value="1"/>
</dbReference>
<dbReference type="SUPFAM" id="SSF52166">
    <property type="entry name" value="Ribosomal protein L4"/>
    <property type="match status" value="1"/>
</dbReference>
<dbReference type="PANTHER" id="PTHR10746">
    <property type="entry name" value="50S RIBOSOMAL PROTEIN L4"/>
    <property type="match status" value="1"/>
</dbReference>
<dbReference type="GO" id="GO:0003735">
    <property type="term" value="F:structural constituent of ribosome"/>
    <property type="evidence" value="ECO:0007669"/>
    <property type="project" value="InterPro"/>
</dbReference>
<dbReference type="GO" id="GO:0005840">
    <property type="term" value="C:ribosome"/>
    <property type="evidence" value="ECO:0007669"/>
    <property type="project" value="UniProtKB-KW"/>
</dbReference>
<comment type="caution">
    <text evidence="7">The sequence shown here is derived from an EMBL/GenBank/DDBJ whole genome shotgun (WGS) entry which is preliminary data.</text>
</comment>
<protein>
    <recommendedName>
        <fullName evidence="4 5">Large ribosomal subunit protein uL4</fullName>
    </recommendedName>
</protein>
<dbReference type="Pfam" id="PF00573">
    <property type="entry name" value="Ribosomal_L4"/>
    <property type="match status" value="1"/>
</dbReference>
<comment type="function">
    <text evidence="5">One of the primary rRNA binding proteins, this protein initially binds near the 5'-end of the 23S rRNA. It is important during the early stages of 50S assembly. It makes multiple contacts with different domains of the 23S rRNA in the assembled 50S subunit and ribosome.</text>
</comment>
<feature type="region of interest" description="Disordered" evidence="6">
    <location>
        <begin position="48"/>
        <end position="78"/>
    </location>
</feature>
<keyword evidence="5" id="KW-0694">RNA-binding</keyword>
<feature type="compositionally biased region" description="Polar residues" evidence="6">
    <location>
        <begin position="48"/>
        <end position="61"/>
    </location>
</feature>
<sequence>MGELNVYDIKGSVVDTLVIDDNLLNSPVRTQAVNDVVVAFLANQRTGTANTKTRNEVSASTAKPWRQKGTGRARSGMRSSPIWRGGGTVFGPKPRDFRMQTSKKLKQAALRSILVQRLNAETVTVITALELNEPKTKSIVSLLGALNVTEKKVLIVTESANLNVLKSARNITGVNVTSAMDVNTYEIINSDRIVIEQSALEILKKRIGA</sequence>
<dbReference type="InterPro" id="IPR013005">
    <property type="entry name" value="Ribosomal_uL4-like"/>
</dbReference>
<keyword evidence="2 5" id="KW-0689">Ribosomal protein</keyword>
<dbReference type="GO" id="GO:0006412">
    <property type="term" value="P:translation"/>
    <property type="evidence" value="ECO:0007669"/>
    <property type="project" value="UniProtKB-UniRule"/>
</dbReference>
<dbReference type="InterPro" id="IPR023574">
    <property type="entry name" value="Ribosomal_uL4_dom_sf"/>
</dbReference>
<organism evidence="7 8">
    <name type="scientific">Candidatus Auribacter fodinae</name>
    <dbReference type="NCBI Taxonomy" id="2093366"/>
    <lineage>
        <taxon>Bacteria</taxon>
        <taxon>Pseudomonadati</taxon>
        <taxon>Candidatus Auribacterota</taxon>
        <taxon>Candidatus Auribacteria</taxon>
        <taxon>Candidatus Auribacterales</taxon>
        <taxon>Candidatus Auribacteraceae</taxon>
        <taxon>Candidatus Auribacter</taxon>
    </lineage>
</organism>
<gene>
    <name evidence="5" type="primary">rplD</name>
    <name evidence="7" type="ORF">C4541_07950</name>
</gene>
<keyword evidence="3 5" id="KW-0687">Ribonucleoprotein</keyword>
<dbReference type="GO" id="GO:0019843">
    <property type="term" value="F:rRNA binding"/>
    <property type="evidence" value="ECO:0007669"/>
    <property type="project" value="UniProtKB-UniRule"/>
</dbReference>
<evidence type="ECO:0000313" key="8">
    <source>
        <dbReference type="Proteomes" id="UP000266426"/>
    </source>
</evidence>
<evidence type="ECO:0000256" key="5">
    <source>
        <dbReference type="HAMAP-Rule" id="MF_01328"/>
    </source>
</evidence>